<dbReference type="Pfam" id="PF06135">
    <property type="entry name" value="IreB"/>
    <property type="match status" value="1"/>
</dbReference>
<proteinExistence type="inferred from homology"/>
<protein>
    <submittedName>
        <fullName evidence="2">Uncharacterized protein</fullName>
    </submittedName>
</protein>
<organism evidence="2 3">
    <name type="scientific">Gemella bergeri ATCC 700627</name>
    <dbReference type="NCBI Taxonomy" id="1321820"/>
    <lineage>
        <taxon>Bacteria</taxon>
        <taxon>Bacillati</taxon>
        <taxon>Bacillota</taxon>
        <taxon>Bacilli</taxon>
        <taxon>Bacillales</taxon>
        <taxon>Gemellaceae</taxon>
        <taxon>Gemella</taxon>
    </lineage>
</organism>
<dbReference type="PATRIC" id="fig|1321820.3.peg.270"/>
<dbReference type="AlphaFoldDB" id="U2QVC9"/>
<keyword evidence="3" id="KW-1185">Reference proteome</keyword>
<evidence type="ECO:0000313" key="3">
    <source>
        <dbReference type="Proteomes" id="UP000016637"/>
    </source>
</evidence>
<accession>U2QVC9</accession>
<dbReference type="InterPro" id="IPR009309">
    <property type="entry name" value="IreB"/>
</dbReference>
<comment type="similarity">
    <text evidence="1">Belongs to the UPF0297 family.</text>
</comment>
<sequence length="84" mass="10005">MTNFDETRLFDNSLYDKKDIHSILKNVVLTIKSKGYDPINQLMGYIKTGDPIYIPRDNHAREQIRLIEMDDLLEYLLHFFIQES</sequence>
<dbReference type="EMBL" id="AWVP01000016">
    <property type="protein sequence ID" value="ERK60174.1"/>
    <property type="molecule type" value="Genomic_DNA"/>
</dbReference>
<dbReference type="PANTHER" id="PTHR40067:SF1">
    <property type="entry name" value="UPF0297 PROTEIN YRZL"/>
    <property type="match status" value="1"/>
</dbReference>
<reference evidence="2 3" key="1">
    <citation type="submission" date="2013-08" db="EMBL/GenBank/DDBJ databases">
        <authorList>
            <person name="Weinstock G."/>
            <person name="Sodergren E."/>
            <person name="Wylie T."/>
            <person name="Fulton L."/>
            <person name="Fulton R."/>
            <person name="Fronick C."/>
            <person name="O'Laughlin M."/>
            <person name="Godfrey J."/>
            <person name="Miner T."/>
            <person name="Herter B."/>
            <person name="Appelbaum E."/>
            <person name="Cordes M."/>
            <person name="Lek S."/>
            <person name="Wollam A."/>
            <person name="Pepin K.H."/>
            <person name="Palsikar V.B."/>
            <person name="Mitreva M."/>
            <person name="Wilson R.K."/>
        </authorList>
    </citation>
    <scope>NUCLEOTIDE SEQUENCE [LARGE SCALE GENOMIC DNA]</scope>
    <source>
        <strain evidence="2 3">ATCC 700627</strain>
    </source>
</reference>
<evidence type="ECO:0000313" key="2">
    <source>
        <dbReference type="EMBL" id="ERK60174.1"/>
    </source>
</evidence>
<comment type="caution">
    <text evidence="2">The sequence shown here is derived from an EMBL/GenBank/DDBJ whole genome shotgun (WGS) entry which is preliminary data.</text>
</comment>
<dbReference type="RefSeq" id="WP_021752599.1">
    <property type="nucleotide sequence ID" value="NZ_KI271813.1"/>
</dbReference>
<name>U2QVC9_9BACL</name>
<dbReference type="eggNOG" id="COG4472">
    <property type="taxonomic scope" value="Bacteria"/>
</dbReference>
<evidence type="ECO:0000256" key="1">
    <source>
        <dbReference type="ARBA" id="ARBA00010888"/>
    </source>
</evidence>
<dbReference type="HOGENOM" id="CLU_162466_0_0_9"/>
<dbReference type="PANTHER" id="PTHR40067">
    <property type="entry name" value="UPF0297 PROTEIN YRZL"/>
    <property type="match status" value="1"/>
</dbReference>
<dbReference type="Proteomes" id="UP000016637">
    <property type="component" value="Unassembled WGS sequence"/>
</dbReference>
<gene>
    <name evidence="2" type="ORF">HMPREF1983_00275</name>
</gene>